<feature type="binding site" evidence="9">
    <location>
        <position position="104"/>
    </location>
    <ligand>
        <name>4-amino-2-methyl-5-(diphosphooxymethyl)pyrimidine</name>
        <dbReference type="ChEBI" id="CHEBI:57841"/>
    </ligand>
</feature>
<dbReference type="InterPro" id="IPR034291">
    <property type="entry name" value="TMP_synthase"/>
</dbReference>
<keyword evidence="4 9" id="KW-0460">Magnesium</keyword>
<dbReference type="Gene3D" id="3.20.20.70">
    <property type="entry name" value="Aldolase class I"/>
    <property type="match status" value="1"/>
</dbReference>
<feature type="binding site" evidence="9">
    <location>
        <position position="65"/>
    </location>
    <ligand>
        <name>4-amino-2-methyl-5-(diphosphooxymethyl)pyrimidine</name>
        <dbReference type="ChEBI" id="CHEBI:57841"/>
    </ligand>
</feature>
<dbReference type="InterPro" id="IPR036206">
    <property type="entry name" value="ThiamineP_synth_sf"/>
</dbReference>
<evidence type="ECO:0000256" key="6">
    <source>
        <dbReference type="ARBA" id="ARBA00047334"/>
    </source>
</evidence>
<dbReference type="GO" id="GO:0000287">
    <property type="term" value="F:magnesium ion binding"/>
    <property type="evidence" value="ECO:0007669"/>
    <property type="project" value="UniProtKB-UniRule"/>
</dbReference>
<dbReference type="SUPFAM" id="SSF51391">
    <property type="entry name" value="Thiamin phosphate synthase"/>
    <property type="match status" value="1"/>
</dbReference>
<comment type="cofactor">
    <cofactor evidence="9">
        <name>Mg(2+)</name>
        <dbReference type="ChEBI" id="CHEBI:18420"/>
    </cofactor>
    <text evidence="9">Binds 1 Mg(2+) ion per subunit.</text>
</comment>
<evidence type="ECO:0000313" key="11">
    <source>
        <dbReference type="EMBL" id="TXD68434.1"/>
    </source>
</evidence>
<dbReference type="UniPathway" id="UPA00060">
    <property type="reaction ID" value="UER00141"/>
</dbReference>
<evidence type="ECO:0000256" key="3">
    <source>
        <dbReference type="ARBA" id="ARBA00022723"/>
    </source>
</evidence>
<evidence type="ECO:0000256" key="7">
    <source>
        <dbReference type="ARBA" id="ARBA00047851"/>
    </source>
</evidence>
<gene>
    <name evidence="9" type="primary">thiE</name>
    <name evidence="11" type="ORF">ESV24_12200</name>
</gene>
<dbReference type="HAMAP" id="MF_00097">
    <property type="entry name" value="TMP_synthase"/>
    <property type="match status" value="1"/>
</dbReference>
<comment type="caution">
    <text evidence="9">Lacks conserved residue(s) required for the propagation of feature annotation.</text>
</comment>
<keyword evidence="12" id="KW-1185">Reference proteome</keyword>
<feature type="binding site" evidence="9">
    <location>
        <position position="66"/>
    </location>
    <ligand>
        <name>Mg(2+)</name>
        <dbReference type="ChEBI" id="CHEBI:18420"/>
    </ligand>
</feature>
<accession>A0A5C6YMZ6</accession>
<evidence type="ECO:0000256" key="8">
    <source>
        <dbReference type="ARBA" id="ARBA00047883"/>
    </source>
</evidence>
<evidence type="ECO:0000256" key="4">
    <source>
        <dbReference type="ARBA" id="ARBA00022842"/>
    </source>
</evidence>
<evidence type="ECO:0000256" key="9">
    <source>
        <dbReference type="HAMAP-Rule" id="MF_00097"/>
    </source>
</evidence>
<evidence type="ECO:0000259" key="10">
    <source>
        <dbReference type="Pfam" id="PF02581"/>
    </source>
</evidence>
<name>A0A5C6YMZ6_9FLAO</name>
<feature type="binding site" evidence="9">
    <location>
        <position position="85"/>
    </location>
    <ligand>
        <name>Mg(2+)</name>
        <dbReference type="ChEBI" id="CHEBI:18420"/>
    </ligand>
</feature>
<dbReference type="InterPro" id="IPR013785">
    <property type="entry name" value="Aldolase_TIM"/>
</dbReference>
<dbReference type="Proteomes" id="UP000321945">
    <property type="component" value="Unassembled WGS sequence"/>
</dbReference>
<evidence type="ECO:0000256" key="2">
    <source>
        <dbReference type="ARBA" id="ARBA00022679"/>
    </source>
</evidence>
<feature type="binding site" evidence="9">
    <location>
        <begin position="33"/>
        <end position="37"/>
    </location>
    <ligand>
        <name>4-amino-2-methyl-5-(diphosphooxymethyl)pyrimidine</name>
        <dbReference type="ChEBI" id="CHEBI:57841"/>
    </ligand>
</feature>
<protein>
    <recommendedName>
        <fullName evidence="9">Thiamine-phosphate synthase</fullName>
        <shortName evidence="9">TP synthase</shortName>
        <shortName evidence="9">TPS</shortName>
        <ecNumber evidence="9">2.5.1.3</ecNumber>
    </recommendedName>
    <alternativeName>
        <fullName evidence="9">Thiamine-phosphate pyrophosphorylase</fullName>
        <shortName evidence="9">TMP pyrophosphorylase</shortName>
        <shortName evidence="9">TMP-PPase</shortName>
    </alternativeName>
</protein>
<dbReference type="EMBL" id="VORU01000011">
    <property type="protein sequence ID" value="TXD68434.1"/>
    <property type="molecule type" value="Genomic_DNA"/>
</dbReference>
<feature type="binding site" evidence="9">
    <location>
        <begin position="130"/>
        <end position="132"/>
    </location>
    <ligand>
        <name>2-[(2R,5Z)-2-carboxy-4-methylthiazol-5(2H)-ylidene]ethyl phosphate</name>
        <dbReference type="ChEBI" id="CHEBI:62899"/>
    </ligand>
</feature>
<dbReference type="Pfam" id="PF02581">
    <property type="entry name" value="TMP-TENI"/>
    <property type="match status" value="1"/>
</dbReference>
<comment type="catalytic activity">
    <reaction evidence="7 9">
        <text>2-(2-carboxy-4-methylthiazol-5-yl)ethyl phosphate + 4-amino-2-methyl-5-(diphosphooxymethyl)pyrimidine + 2 H(+) = thiamine phosphate + CO2 + diphosphate</text>
        <dbReference type="Rhea" id="RHEA:47848"/>
        <dbReference type="ChEBI" id="CHEBI:15378"/>
        <dbReference type="ChEBI" id="CHEBI:16526"/>
        <dbReference type="ChEBI" id="CHEBI:33019"/>
        <dbReference type="ChEBI" id="CHEBI:37575"/>
        <dbReference type="ChEBI" id="CHEBI:57841"/>
        <dbReference type="ChEBI" id="CHEBI:62890"/>
        <dbReference type="EC" id="2.5.1.3"/>
    </reaction>
</comment>
<feature type="binding site" evidence="9">
    <location>
        <position position="133"/>
    </location>
    <ligand>
        <name>4-amino-2-methyl-5-(diphosphooxymethyl)pyrimidine</name>
        <dbReference type="ChEBI" id="CHEBI:57841"/>
    </ligand>
</feature>
<evidence type="ECO:0000256" key="5">
    <source>
        <dbReference type="ARBA" id="ARBA00022977"/>
    </source>
</evidence>
<dbReference type="GO" id="GO:0004789">
    <property type="term" value="F:thiamine-phosphate diphosphorylase activity"/>
    <property type="evidence" value="ECO:0007669"/>
    <property type="project" value="UniProtKB-UniRule"/>
</dbReference>
<comment type="caution">
    <text evidence="11">The sequence shown here is derived from an EMBL/GenBank/DDBJ whole genome shotgun (WGS) entry which is preliminary data.</text>
</comment>
<evidence type="ECO:0000313" key="12">
    <source>
        <dbReference type="Proteomes" id="UP000321945"/>
    </source>
</evidence>
<dbReference type="AlphaFoldDB" id="A0A5C6YMZ6"/>
<dbReference type="GO" id="GO:0009229">
    <property type="term" value="P:thiamine diphosphate biosynthetic process"/>
    <property type="evidence" value="ECO:0007669"/>
    <property type="project" value="UniProtKB-UniRule"/>
</dbReference>
<keyword evidence="2 9" id="KW-0808">Transferase</keyword>
<dbReference type="EC" id="2.5.1.3" evidence="9"/>
<dbReference type="GO" id="GO:0005737">
    <property type="term" value="C:cytoplasm"/>
    <property type="evidence" value="ECO:0007669"/>
    <property type="project" value="TreeGrafter"/>
</dbReference>
<comment type="similarity">
    <text evidence="9">Belongs to the thiamine-phosphate synthase family.</text>
</comment>
<comment type="pathway">
    <text evidence="1 9">Cofactor biosynthesis; thiamine diphosphate biosynthesis; thiamine phosphate from 4-amino-2-methyl-5-diphosphomethylpyrimidine and 4-methyl-5-(2-phosphoethyl)-thiazole: step 1/1.</text>
</comment>
<dbReference type="PANTHER" id="PTHR20857:SF15">
    <property type="entry name" value="THIAMINE-PHOSPHATE SYNTHASE"/>
    <property type="match status" value="1"/>
</dbReference>
<organism evidence="11 12">
    <name type="scientific">Aequorivita lipolytica</name>
    <dbReference type="NCBI Taxonomy" id="153267"/>
    <lineage>
        <taxon>Bacteria</taxon>
        <taxon>Pseudomonadati</taxon>
        <taxon>Bacteroidota</taxon>
        <taxon>Flavobacteriia</taxon>
        <taxon>Flavobacteriales</taxon>
        <taxon>Flavobacteriaceae</taxon>
        <taxon>Aequorivita</taxon>
    </lineage>
</organism>
<dbReference type="RefSeq" id="WP_111816007.1">
    <property type="nucleotide sequence ID" value="NZ_CBCRZQ010000005.1"/>
</dbReference>
<feature type="binding site" evidence="9">
    <location>
        <position position="163"/>
    </location>
    <ligand>
        <name>2-[(2R,5Z)-2-carboxy-4-methylthiazol-5(2H)-ylidene]ethyl phosphate</name>
        <dbReference type="ChEBI" id="CHEBI:62899"/>
    </ligand>
</feature>
<comment type="catalytic activity">
    <reaction evidence="8 9">
        <text>2-[(2R,5Z)-2-carboxy-4-methylthiazol-5(2H)-ylidene]ethyl phosphate + 4-amino-2-methyl-5-(diphosphooxymethyl)pyrimidine + 2 H(+) = thiamine phosphate + CO2 + diphosphate</text>
        <dbReference type="Rhea" id="RHEA:47844"/>
        <dbReference type="ChEBI" id="CHEBI:15378"/>
        <dbReference type="ChEBI" id="CHEBI:16526"/>
        <dbReference type="ChEBI" id="CHEBI:33019"/>
        <dbReference type="ChEBI" id="CHEBI:37575"/>
        <dbReference type="ChEBI" id="CHEBI:57841"/>
        <dbReference type="ChEBI" id="CHEBI:62899"/>
        <dbReference type="EC" id="2.5.1.3"/>
    </reaction>
</comment>
<proteinExistence type="inferred from homology"/>
<reference evidence="11 12" key="1">
    <citation type="submission" date="2019-08" db="EMBL/GenBank/DDBJ databases">
        <title>Genome of Aequorivita lipolytica Y10-2 (type strain).</title>
        <authorList>
            <person name="Bowman J.P."/>
        </authorList>
    </citation>
    <scope>NUCLEOTIDE SEQUENCE [LARGE SCALE GENOMIC DNA]</scope>
    <source>
        <strain evidence="11 12">Y10-2</strain>
    </source>
</reference>
<dbReference type="CDD" id="cd00564">
    <property type="entry name" value="TMP_TenI"/>
    <property type="match status" value="1"/>
</dbReference>
<comment type="catalytic activity">
    <reaction evidence="6 9">
        <text>4-methyl-5-(2-phosphooxyethyl)-thiazole + 4-amino-2-methyl-5-(diphosphooxymethyl)pyrimidine + H(+) = thiamine phosphate + diphosphate</text>
        <dbReference type="Rhea" id="RHEA:22328"/>
        <dbReference type="ChEBI" id="CHEBI:15378"/>
        <dbReference type="ChEBI" id="CHEBI:33019"/>
        <dbReference type="ChEBI" id="CHEBI:37575"/>
        <dbReference type="ChEBI" id="CHEBI:57841"/>
        <dbReference type="ChEBI" id="CHEBI:58296"/>
        <dbReference type="EC" id="2.5.1.3"/>
    </reaction>
</comment>
<dbReference type="GO" id="GO:0009228">
    <property type="term" value="P:thiamine biosynthetic process"/>
    <property type="evidence" value="ECO:0007669"/>
    <property type="project" value="UniProtKB-KW"/>
</dbReference>
<sequence length="213" mass="23159">MIPKLHYISQGSSPVAHLENIQKACNSGAELVQLRLKNVSEKNFLKTAHDAREITSHFQTRLIINDHYKIAREVKADGVHLGKIDSCPTIARKHLYSWQIIGGTANTMQDCETLLDKQVNYISLGPFRDTATKANLPPALGLAGYTAITDILKTGTPIIGVGGITTADVTAILETGISGIAVSGEITRDFNTIKVLNQLLNASSTAEQRYTFE</sequence>
<dbReference type="PANTHER" id="PTHR20857">
    <property type="entry name" value="THIAMINE-PHOSPHATE PYROPHOSPHORYLASE"/>
    <property type="match status" value="1"/>
</dbReference>
<comment type="function">
    <text evidence="9">Condenses 4-methyl-5-(beta-hydroxyethyl)thiazole monophosphate (THZ-P) and 2-methyl-4-amino-5-hydroxymethyl pyrimidine pyrophosphate (HMP-PP) to form thiamine monophosphate (TMP).</text>
</comment>
<dbReference type="InterPro" id="IPR022998">
    <property type="entry name" value="ThiamineP_synth_TenI"/>
</dbReference>
<keyword evidence="3 9" id="KW-0479">Metal-binding</keyword>
<dbReference type="OrthoDB" id="9812206at2"/>
<evidence type="ECO:0000256" key="1">
    <source>
        <dbReference type="ARBA" id="ARBA00005165"/>
    </source>
</evidence>
<feature type="domain" description="Thiamine phosphate synthase/TenI" evidence="10">
    <location>
        <begin position="17"/>
        <end position="186"/>
    </location>
</feature>
<keyword evidence="5 9" id="KW-0784">Thiamine biosynthesis</keyword>